<dbReference type="PROSITE" id="PS00893">
    <property type="entry name" value="NUDIX_BOX"/>
    <property type="match status" value="1"/>
</dbReference>
<dbReference type="CDD" id="cd11644">
    <property type="entry name" value="Precorrin-6Y-MT"/>
    <property type="match status" value="1"/>
</dbReference>
<dbReference type="GO" id="GO:0032259">
    <property type="term" value="P:methylation"/>
    <property type="evidence" value="ECO:0007669"/>
    <property type="project" value="UniProtKB-KW"/>
</dbReference>
<dbReference type="InterPro" id="IPR015797">
    <property type="entry name" value="NUDIX_hydrolase-like_dom_sf"/>
</dbReference>
<sequence length="526" mass="54720">MPADPAQTTARIVVAAVCLRDDAGRVLAVRKRGTTRFMQPGGKLEPGETPAQAAVREVREEIGLDIEVRYLGEFTTEAANEPGAVLESTVFTAELTGTPVADGEIEELRWVEPDATDADLAPLLRDHVLLALAARVTVVGVGADGRPAAPDLVAGADVLLGGARHLDLVPLVPGQVRRPWPSPLRPGLAAELARHSGRRVVALASGDPLVSGIGGTLVDLLGADAVELHPAVSSVALARARMGWPAETTAVVTVVGRDPHAVLRELAPGRRVLVLSSDERTPAEVARLLTDARYGASAMTVLGDLGAPTESRATGTAASWNGTSPRLHVLALELDGPVVGSWATGLPDDAFEHDGQLTKRDLRAVALARLQPQPGQLLWDVGAGAGSVGIEWMRAHPSCRTVAVEADPERAARIARNAAALGVPALEVVTGRAPGVLPAEAPDAVFVGGGATAPGLLDACVARLRPGGRLVVHGVTIETEVLLAERYADLGGELTRVGVEHAAPIGSFTGWTPARTVTQWSWSKHP</sequence>
<dbReference type="InterPro" id="IPR000878">
    <property type="entry name" value="4pyrrol_Mease"/>
</dbReference>
<proteinExistence type="inferred from homology"/>
<keyword evidence="9" id="KW-1185">Reference proteome</keyword>
<dbReference type="InterPro" id="IPR012818">
    <property type="entry name" value="CbiE"/>
</dbReference>
<evidence type="ECO:0000313" key="8">
    <source>
        <dbReference type="EMBL" id="SDE34171.1"/>
    </source>
</evidence>
<dbReference type="NCBIfam" id="TIGR02469">
    <property type="entry name" value="CbiT"/>
    <property type="match status" value="1"/>
</dbReference>
<dbReference type="InterPro" id="IPR029063">
    <property type="entry name" value="SAM-dependent_MTases_sf"/>
</dbReference>
<dbReference type="GO" id="GO:0016787">
    <property type="term" value="F:hydrolase activity"/>
    <property type="evidence" value="ECO:0007669"/>
    <property type="project" value="UniProtKB-KW"/>
</dbReference>
<dbReference type="InterPro" id="IPR014777">
    <property type="entry name" value="4pyrrole_Mease_sub1"/>
</dbReference>
<evidence type="ECO:0000256" key="7">
    <source>
        <dbReference type="ARBA" id="ARBA00022801"/>
    </source>
</evidence>
<evidence type="ECO:0000256" key="4">
    <source>
        <dbReference type="ARBA" id="ARBA00022603"/>
    </source>
</evidence>
<protein>
    <submittedName>
        <fullName evidence="8">Precorrin-6Y C5,15-methyltransferase (Decarboxylating)</fullName>
    </submittedName>
</protein>
<dbReference type="NCBIfam" id="TIGR02467">
    <property type="entry name" value="CbiE"/>
    <property type="match status" value="1"/>
</dbReference>
<evidence type="ECO:0000313" key="9">
    <source>
        <dbReference type="Proteomes" id="UP000199034"/>
    </source>
</evidence>
<comment type="similarity">
    <text evidence="2">Belongs to the Nudix hydrolase family.</text>
</comment>
<name>A0A1G7C4D9_9ACTN</name>
<dbReference type="Gene3D" id="3.40.1010.10">
    <property type="entry name" value="Cobalt-precorrin-4 Transmethylase, Domain 1"/>
    <property type="match status" value="1"/>
</dbReference>
<dbReference type="InterPro" id="IPR020084">
    <property type="entry name" value="NUDIX_hydrolase_CS"/>
</dbReference>
<dbReference type="GO" id="GO:0009236">
    <property type="term" value="P:cobalamin biosynthetic process"/>
    <property type="evidence" value="ECO:0007669"/>
    <property type="project" value="UniProtKB-UniPathway"/>
</dbReference>
<dbReference type="InterPro" id="IPR020476">
    <property type="entry name" value="Nudix_hydrolase"/>
</dbReference>
<dbReference type="Proteomes" id="UP000199034">
    <property type="component" value="Unassembled WGS sequence"/>
</dbReference>
<organism evidence="8 9">
    <name type="scientific">Nocardioides lianchengensis</name>
    <dbReference type="NCBI Taxonomy" id="1045774"/>
    <lineage>
        <taxon>Bacteria</taxon>
        <taxon>Bacillati</taxon>
        <taxon>Actinomycetota</taxon>
        <taxon>Actinomycetes</taxon>
        <taxon>Propionibacteriales</taxon>
        <taxon>Nocardioidaceae</taxon>
        <taxon>Nocardioides</taxon>
    </lineage>
</organism>
<dbReference type="GO" id="GO:0008276">
    <property type="term" value="F:protein methyltransferase activity"/>
    <property type="evidence" value="ECO:0007669"/>
    <property type="project" value="InterPro"/>
</dbReference>
<dbReference type="InterPro" id="IPR014776">
    <property type="entry name" value="4pyrrole_Mease_sub2"/>
</dbReference>
<dbReference type="PANTHER" id="PTHR43182">
    <property type="entry name" value="COBALT-PRECORRIN-6B C(15)-METHYLTRANSFERASE (DECARBOXYLATING)"/>
    <property type="match status" value="1"/>
</dbReference>
<evidence type="ECO:0000256" key="2">
    <source>
        <dbReference type="ARBA" id="ARBA00005582"/>
    </source>
</evidence>
<dbReference type="CDD" id="cd02440">
    <property type="entry name" value="AdoMet_MTases"/>
    <property type="match status" value="1"/>
</dbReference>
<evidence type="ECO:0000256" key="1">
    <source>
        <dbReference type="ARBA" id="ARBA00004953"/>
    </source>
</evidence>
<keyword evidence="4 8" id="KW-0489">Methyltransferase</keyword>
<evidence type="ECO:0000256" key="5">
    <source>
        <dbReference type="ARBA" id="ARBA00022679"/>
    </source>
</evidence>
<dbReference type="Gene3D" id="3.40.50.150">
    <property type="entry name" value="Vaccinia Virus protein VP39"/>
    <property type="match status" value="1"/>
</dbReference>
<dbReference type="InterPro" id="IPR050714">
    <property type="entry name" value="Cobalamin_biosynth_MTase"/>
</dbReference>
<keyword evidence="7" id="KW-0378">Hydrolase</keyword>
<dbReference type="Gene3D" id="3.90.79.10">
    <property type="entry name" value="Nucleoside Triphosphate Pyrophosphohydrolase"/>
    <property type="match status" value="1"/>
</dbReference>
<keyword evidence="5 8" id="KW-0808">Transferase</keyword>
<dbReference type="PANTHER" id="PTHR43182:SF1">
    <property type="entry name" value="COBALT-PRECORRIN-7 C(5)-METHYLTRANSFERASE"/>
    <property type="match status" value="1"/>
</dbReference>
<dbReference type="Gene3D" id="3.30.950.10">
    <property type="entry name" value="Methyltransferase, Cobalt-precorrin-4 Transmethylase, Domain 2"/>
    <property type="match status" value="1"/>
</dbReference>
<dbReference type="InterPro" id="IPR000086">
    <property type="entry name" value="NUDIX_hydrolase_dom"/>
</dbReference>
<dbReference type="STRING" id="1045774.SAMN05421872_12111"/>
<dbReference type="RefSeq" id="WP_179714417.1">
    <property type="nucleotide sequence ID" value="NZ_FMZM01000021.1"/>
</dbReference>
<comment type="pathway">
    <text evidence="1">Cofactor biosynthesis; adenosylcobalamin biosynthesis.</text>
</comment>
<dbReference type="Pfam" id="PF00293">
    <property type="entry name" value="NUDIX"/>
    <property type="match status" value="1"/>
</dbReference>
<dbReference type="SUPFAM" id="SSF55811">
    <property type="entry name" value="Nudix"/>
    <property type="match status" value="1"/>
</dbReference>
<dbReference type="UniPathway" id="UPA00148"/>
<accession>A0A1G7C4D9</accession>
<reference evidence="8 9" key="1">
    <citation type="submission" date="2016-10" db="EMBL/GenBank/DDBJ databases">
        <authorList>
            <person name="de Groot N.N."/>
        </authorList>
    </citation>
    <scope>NUCLEOTIDE SEQUENCE [LARGE SCALE GENOMIC DNA]</scope>
    <source>
        <strain evidence="8 9">CGMCC 4.6858</strain>
    </source>
</reference>
<dbReference type="Pfam" id="PF00590">
    <property type="entry name" value="TP_methylase"/>
    <property type="match status" value="1"/>
</dbReference>
<evidence type="ECO:0000256" key="6">
    <source>
        <dbReference type="ARBA" id="ARBA00022691"/>
    </source>
</evidence>
<dbReference type="CDD" id="cd04690">
    <property type="entry name" value="NUDIX_Hydrolase"/>
    <property type="match status" value="1"/>
</dbReference>
<dbReference type="Pfam" id="PF01135">
    <property type="entry name" value="PCMT"/>
    <property type="match status" value="1"/>
</dbReference>
<keyword evidence="6" id="KW-0949">S-adenosyl-L-methionine</keyword>
<dbReference type="SUPFAM" id="SSF53790">
    <property type="entry name" value="Tetrapyrrole methylase"/>
    <property type="match status" value="1"/>
</dbReference>
<dbReference type="InterPro" id="IPR014008">
    <property type="entry name" value="Cbl_synth_MTase_CbiT"/>
</dbReference>
<dbReference type="AlphaFoldDB" id="A0A1G7C4D9"/>
<dbReference type="EMBL" id="FMZM01000021">
    <property type="protein sequence ID" value="SDE34171.1"/>
    <property type="molecule type" value="Genomic_DNA"/>
</dbReference>
<evidence type="ECO:0000256" key="3">
    <source>
        <dbReference type="ARBA" id="ARBA00022573"/>
    </source>
</evidence>
<dbReference type="SUPFAM" id="SSF53335">
    <property type="entry name" value="S-adenosyl-L-methionine-dependent methyltransferases"/>
    <property type="match status" value="1"/>
</dbReference>
<dbReference type="InterPro" id="IPR035996">
    <property type="entry name" value="4pyrrol_Methylase_sf"/>
</dbReference>
<dbReference type="PROSITE" id="PS51462">
    <property type="entry name" value="NUDIX"/>
    <property type="match status" value="1"/>
</dbReference>
<dbReference type="PRINTS" id="PR00502">
    <property type="entry name" value="NUDIXFAMILY"/>
</dbReference>
<keyword evidence="3" id="KW-0169">Cobalamin biosynthesis</keyword>
<gene>
    <name evidence="8" type="ORF">SAMN05421872_12111</name>
</gene>